<dbReference type="Proteomes" id="UP000095283">
    <property type="component" value="Unplaced"/>
</dbReference>
<accession>A0A1I7WTS6</accession>
<evidence type="ECO:0000313" key="2">
    <source>
        <dbReference type="WBParaSite" id="Hba_08607"/>
    </source>
</evidence>
<sequence>MKLKVSVGSKAFSIEILGDSGILTLGELRCKIAEEADLNCKQMKIIHRGKSLSGDDSSLLEQLIFKENDKLLVMGRAKVALKANI</sequence>
<proteinExistence type="predicted"/>
<evidence type="ECO:0000313" key="1">
    <source>
        <dbReference type="Proteomes" id="UP000095283"/>
    </source>
</evidence>
<dbReference type="InterPro" id="IPR029071">
    <property type="entry name" value="Ubiquitin-like_domsf"/>
</dbReference>
<keyword evidence="1" id="KW-1185">Reference proteome</keyword>
<reference evidence="2" key="1">
    <citation type="submission" date="2016-11" db="UniProtKB">
        <authorList>
            <consortium name="WormBaseParasite"/>
        </authorList>
    </citation>
    <scope>IDENTIFICATION</scope>
</reference>
<dbReference type="SUPFAM" id="SSF54236">
    <property type="entry name" value="Ubiquitin-like"/>
    <property type="match status" value="1"/>
</dbReference>
<protein>
    <submittedName>
        <fullName evidence="2">Ubiquitin_5 domain-containing protein</fullName>
    </submittedName>
</protein>
<dbReference type="WBParaSite" id="Hba_08607">
    <property type="protein sequence ID" value="Hba_08607"/>
    <property type="gene ID" value="Hba_08607"/>
</dbReference>
<organism evidence="1 2">
    <name type="scientific">Heterorhabditis bacteriophora</name>
    <name type="common">Entomopathogenic nematode worm</name>
    <dbReference type="NCBI Taxonomy" id="37862"/>
    <lineage>
        <taxon>Eukaryota</taxon>
        <taxon>Metazoa</taxon>
        <taxon>Ecdysozoa</taxon>
        <taxon>Nematoda</taxon>
        <taxon>Chromadorea</taxon>
        <taxon>Rhabditida</taxon>
        <taxon>Rhabditina</taxon>
        <taxon>Rhabditomorpha</taxon>
        <taxon>Strongyloidea</taxon>
        <taxon>Heterorhabditidae</taxon>
        <taxon>Heterorhabditis</taxon>
    </lineage>
</organism>
<dbReference type="Gene3D" id="3.10.20.90">
    <property type="entry name" value="Phosphatidylinositol 3-kinase Catalytic Subunit, Chain A, domain 1"/>
    <property type="match status" value="1"/>
</dbReference>
<name>A0A1I7WTS6_HETBA</name>
<dbReference type="AlphaFoldDB" id="A0A1I7WTS6"/>